<dbReference type="PROSITE" id="PS50885">
    <property type="entry name" value="HAMP"/>
    <property type="match status" value="1"/>
</dbReference>
<evidence type="ECO:0000256" key="4">
    <source>
        <dbReference type="PROSITE-ProRule" id="PRU00284"/>
    </source>
</evidence>
<dbReference type="InterPro" id="IPR051310">
    <property type="entry name" value="MCP_chemotaxis"/>
</dbReference>
<dbReference type="InterPro" id="IPR004089">
    <property type="entry name" value="MCPsignal_dom"/>
</dbReference>
<feature type="domain" description="HAMP" evidence="8">
    <location>
        <begin position="100"/>
        <end position="144"/>
    </location>
</feature>
<dbReference type="RefSeq" id="WP_145650129.1">
    <property type="nucleotide sequence ID" value="NZ_VLLB01000005.1"/>
</dbReference>
<dbReference type="Gene3D" id="1.10.287.950">
    <property type="entry name" value="Methyl-accepting chemotaxis protein"/>
    <property type="match status" value="1"/>
</dbReference>
<evidence type="ECO:0000256" key="3">
    <source>
        <dbReference type="ARBA" id="ARBA00029447"/>
    </source>
</evidence>
<feature type="transmembrane region" description="Helical" evidence="6">
    <location>
        <begin position="12"/>
        <end position="31"/>
    </location>
</feature>
<feature type="transmembrane region" description="Helical" evidence="6">
    <location>
        <begin position="65"/>
        <end position="87"/>
    </location>
</feature>
<sequence>MNLHRTTVRTRLALGFGLVFVLLIAVTAIAIHRVDAIDRFLIHAAAHPQEHATDLASAGRLSHGFAALLASLCFSALTVGSAAVYLIHRGLQRQLGGEPRQASEIVAAIAAGNLAVRIDTRDGDETSLLHALCGMRDSLVEIVSEVRQGTGAMATNSREIAAGNRDLSQRTEQQAGNIEQTAAAMEELTGTVRQNSDHARQANQLALSASEVATRGGTVVAEVVQTMASINASSRKIVDIIGVIDSIAFQTNILALNAAVEAARAGEQGRGFAVVAAEVRNLAQRSAGAAREIKELIDDSVQRVEGGARLVDQAGATMAEIVRSVQRVTDIMGEISTASIEQTAGIEQVNAAVAEMDQAVQQNAALVEQAAAAALSLEDEAGHLAGLVGVFQLADKPAAPVLAIVPSRPIKEAPPSRARPPAETAGKPAVAPAIKPVIQPVAIGPARRKTINARSEPDDGWEEF</sequence>
<evidence type="ECO:0000313" key="9">
    <source>
        <dbReference type="EMBL" id="TWI64484.1"/>
    </source>
</evidence>
<evidence type="ECO:0000259" key="8">
    <source>
        <dbReference type="PROSITE" id="PS50885"/>
    </source>
</evidence>
<accession>A0A562R7E8</accession>
<dbReference type="Pfam" id="PF00015">
    <property type="entry name" value="MCPsignal"/>
    <property type="match status" value="1"/>
</dbReference>
<protein>
    <submittedName>
        <fullName evidence="9">Methyl-accepting chemotaxis protein</fullName>
    </submittedName>
</protein>
<dbReference type="EMBL" id="VLLB01000005">
    <property type="protein sequence ID" value="TWI64484.1"/>
    <property type="molecule type" value="Genomic_DNA"/>
</dbReference>
<keyword evidence="6" id="KW-1133">Transmembrane helix</keyword>
<dbReference type="GO" id="GO:0006935">
    <property type="term" value="P:chemotaxis"/>
    <property type="evidence" value="ECO:0007669"/>
    <property type="project" value="InterPro"/>
</dbReference>
<evidence type="ECO:0000256" key="1">
    <source>
        <dbReference type="ARBA" id="ARBA00004370"/>
    </source>
</evidence>
<feature type="region of interest" description="Disordered" evidence="5">
    <location>
        <begin position="411"/>
        <end position="431"/>
    </location>
</feature>
<evidence type="ECO:0000313" key="10">
    <source>
        <dbReference type="Proteomes" id="UP000318431"/>
    </source>
</evidence>
<keyword evidence="6" id="KW-0472">Membrane</keyword>
<reference evidence="9 10" key="1">
    <citation type="journal article" date="2015" name="Stand. Genomic Sci.">
        <title>Genomic Encyclopedia of Bacterial and Archaeal Type Strains, Phase III: the genomes of soil and plant-associated and newly described type strains.</title>
        <authorList>
            <person name="Whitman W.B."/>
            <person name="Woyke T."/>
            <person name="Klenk H.P."/>
            <person name="Zhou Y."/>
            <person name="Lilburn T.G."/>
            <person name="Beck B.J."/>
            <person name="De Vos P."/>
            <person name="Vandamme P."/>
            <person name="Eisen J.A."/>
            <person name="Garrity G."/>
            <person name="Hugenholtz P."/>
            <person name="Kyrpides N.C."/>
        </authorList>
    </citation>
    <scope>NUCLEOTIDE SEQUENCE [LARGE SCALE GENOMIC DNA]</scope>
    <source>
        <strain evidence="9 10">CGMCC 1.10822</strain>
    </source>
</reference>
<name>A0A562R7E8_9BURK</name>
<dbReference type="InterPro" id="IPR004090">
    <property type="entry name" value="Chemotax_Me-accpt_rcpt"/>
</dbReference>
<dbReference type="CDD" id="cd11386">
    <property type="entry name" value="MCP_signal"/>
    <property type="match status" value="1"/>
</dbReference>
<dbReference type="PANTHER" id="PTHR43531:SF14">
    <property type="entry name" value="METHYL-ACCEPTING CHEMOTAXIS PROTEIN I-RELATED"/>
    <property type="match status" value="1"/>
</dbReference>
<organism evidence="9 10">
    <name type="scientific">Pseudoduganella lurida</name>
    <dbReference type="NCBI Taxonomy" id="1036180"/>
    <lineage>
        <taxon>Bacteria</taxon>
        <taxon>Pseudomonadati</taxon>
        <taxon>Pseudomonadota</taxon>
        <taxon>Betaproteobacteria</taxon>
        <taxon>Burkholderiales</taxon>
        <taxon>Oxalobacteraceae</taxon>
        <taxon>Telluria group</taxon>
        <taxon>Pseudoduganella</taxon>
    </lineage>
</organism>
<evidence type="ECO:0000256" key="5">
    <source>
        <dbReference type="SAM" id="MobiDB-lite"/>
    </source>
</evidence>
<comment type="caution">
    <text evidence="9">The sequence shown here is derived from an EMBL/GenBank/DDBJ whole genome shotgun (WGS) entry which is preliminary data.</text>
</comment>
<proteinExistence type="inferred from homology"/>
<dbReference type="SUPFAM" id="SSF58104">
    <property type="entry name" value="Methyl-accepting chemotaxis protein (MCP) signaling domain"/>
    <property type="match status" value="1"/>
</dbReference>
<dbReference type="InterPro" id="IPR003660">
    <property type="entry name" value="HAMP_dom"/>
</dbReference>
<dbReference type="PANTHER" id="PTHR43531">
    <property type="entry name" value="PROTEIN ICFG"/>
    <property type="match status" value="1"/>
</dbReference>
<keyword evidence="2" id="KW-0488">Methylation</keyword>
<keyword evidence="6" id="KW-0812">Transmembrane</keyword>
<dbReference type="PROSITE" id="PS50111">
    <property type="entry name" value="CHEMOTAXIS_TRANSDUC_2"/>
    <property type="match status" value="1"/>
</dbReference>
<dbReference type="FunFam" id="1.10.287.950:FF:000001">
    <property type="entry name" value="Methyl-accepting chemotaxis sensory transducer"/>
    <property type="match status" value="1"/>
</dbReference>
<dbReference type="GO" id="GO:0004888">
    <property type="term" value="F:transmembrane signaling receptor activity"/>
    <property type="evidence" value="ECO:0007669"/>
    <property type="project" value="InterPro"/>
</dbReference>
<evidence type="ECO:0000256" key="6">
    <source>
        <dbReference type="SAM" id="Phobius"/>
    </source>
</evidence>
<feature type="compositionally biased region" description="Low complexity" evidence="5">
    <location>
        <begin position="413"/>
        <end position="425"/>
    </location>
</feature>
<dbReference type="PRINTS" id="PR00260">
    <property type="entry name" value="CHEMTRNSDUCR"/>
</dbReference>
<evidence type="ECO:0000256" key="2">
    <source>
        <dbReference type="ARBA" id="ARBA00022481"/>
    </source>
</evidence>
<dbReference type="SMART" id="SM00283">
    <property type="entry name" value="MA"/>
    <property type="match status" value="1"/>
</dbReference>
<dbReference type="AlphaFoldDB" id="A0A562R7E8"/>
<keyword evidence="4" id="KW-0807">Transducer</keyword>
<keyword evidence="10" id="KW-1185">Reference proteome</keyword>
<gene>
    <name evidence="9" type="ORF">IP91_03255</name>
</gene>
<comment type="subcellular location">
    <subcellularLocation>
        <location evidence="1">Membrane</location>
    </subcellularLocation>
</comment>
<dbReference type="GO" id="GO:0005886">
    <property type="term" value="C:plasma membrane"/>
    <property type="evidence" value="ECO:0007669"/>
    <property type="project" value="TreeGrafter"/>
</dbReference>
<feature type="domain" description="Methyl-accepting transducer" evidence="7">
    <location>
        <begin position="149"/>
        <end position="378"/>
    </location>
</feature>
<comment type="similarity">
    <text evidence="3">Belongs to the methyl-accepting chemotaxis (MCP) protein family.</text>
</comment>
<dbReference type="OrthoDB" id="9763018at2"/>
<evidence type="ECO:0000259" key="7">
    <source>
        <dbReference type="PROSITE" id="PS50111"/>
    </source>
</evidence>
<dbReference type="GO" id="GO:0007165">
    <property type="term" value="P:signal transduction"/>
    <property type="evidence" value="ECO:0007669"/>
    <property type="project" value="UniProtKB-KW"/>
</dbReference>
<dbReference type="Proteomes" id="UP000318431">
    <property type="component" value="Unassembled WGS sequence"/>
</dbReference>